<dbReference type="PANTHER" id="PTHR45947">
    <property type="entry name" value="SULFOQUINOVOSYL TRANSFERASE SQD2"/>
    <property type="match status" value="1"/>
</dbReference>
<keyword evidence="2" id="KW-0808">Transferase</keyword>
<dbReference type="Pfam" id="PF00534">
    <property type="entry name" value="Glycos_transf_1"/>
    <property type="match status" value="1"/>
</dbReference>
<dbReference type="STRING" id="1867952.MTBPR1_20116"/>
<sequence>MNLSSESISIGLFMTFGGSLKTWKEASIIDRELALYKEHAKNGVRTTIISYGGPEEVEIAAEYDFIEVLFNQTGLHYRLYALLLPLIHRNKLSQLDFFKTNQLYGAHIASRCAFFFSKPLGIRQGYSHFENRTRESGEGSSTSIAALKYEKKYLSCSHCNIFTTQEMVNNVYQRHGSNLGENFIVPNFIDPLIWSLPYCQNTVSDLFHFVYFGRLSPEKNLKNLFYACQDLSVKITIIGDGPQKSELEELSRNLRLDISFKGKCSQPEIVQFLTKADGFVFPSLYEGHPKALIEAMAFGIPILTTNSPGIMNEVSDGVSAIVVGQSIEALRQGVQKMISMSTDERMMLGINARNKSLKKYAVSEVAAREREIIYQTVRHYRKQG</sequence>
<keyword evidence="3" id="KW-1185">Reference proteome</keyword>
<organism evidence="2 3">
    <name type="scientific">Candidatus Terasakiella magnetica</name>
    <dbReference type="NCBI Taxonomy" id="1867952"/>
    <lineage>
        <taxon>Bacteria</taxon>
        <taxon>Pseudomonadati</taxon>
        <taxon>Pseudomonadota</taxon>
        <taxon>Alphaproteobacteria</taxon>
        <taxon>Rhodospirillales</taxon>
        <taxon>Terasakiellaceae</taxon>
        <taxon>Terasakiella</taxon>
    </lineage>
</organism>
<protein>
    <submittedName>
        <fullName evidence="2">Putative Glycosyl transferase, group 1</fullName>
    </submittedName>
</protein>
<feature type="domain" description="Glycosyl transferase family 1" evidence="1">
    <location>
        <begin position="207"/>
        <end position="354"/>
    </location>
</feature>
<dbReference type="InterPro" id="IPR001296">
    <property type="entry name" value="Glyco_trans_1"/>
</dbReference>
<dbReference type="GO" id="GO:0016757">
    <property type="term" value="F:glycosyltransferase activity"/>
    <property type="evidence" value="ECO:0007669"/>
    <property type="project" value="InterPro"/>
</dbReference>
<dbReference type="CDD" id="cd03801">
    <property type="entry name" value="GT4_PimA-like"/>
    <property type="match status" value="1"/>
</dbReference>
<evidence type="ECO:0000313" key="3">
    <source>
        <dbReference type="Proteomes" id="UP000231658"/>
    </source>
</evidence>
<proteinExistence type="predicted"/>
<dbReference type="EMBL" id="FLYE01000012">
    <property type="protein sequence ID" value="SCA56268.1"/>
    <property type="molecule type" value="Genomic_DNA"/>
</dbReference>
<accession>A0A1C3RG92</accession>
<dbReference type="OrthoDB" id="9807414at2"/>
<name>A0A1C3RG92_9PROT</name>
<dbReference type="Proteomes" id="UP000231658">
    <property type="component" value="Unassembled WGS sequence"/>
</dbReference>
<dbReference type="Gene3D" id="3.40.50.2000">
    <property type="entry name" value="Glycogen Phosphorylase B"/>
    <property type="match status" value="2"/>
</dbReference>
<dbReference type="SUPFAM" id="SSF53756">
    <property type="entry name" value="UDP-Glycosyltransferase/glycogen phosphorylase"/>
    <property type="match status" value="1"/>
</dbReference>
<evidence type="ECO:0000313" key="2">
    <source>
        <dbReference type="EMBL" id="SCA56268.1"/>
    </source>
</evidence>
<gene>
    <name evidence="2" type="ORF">MTBPR1_20116</name>
</gene>
<dbReference type="PANTHER" id="PTHR45947:SF3">
    <property type="entry name" value="SULFOQUINOVOSYL TRANSFERASE SQD2"/>
    <property type="match status" value="1"/>
</dbReference>
<evidence type="ECO:0000259" key="1">
    <source>
        <dbReference type="Pfam" id="PF00534"/>
    </source>
</evidence>
<dbReference type="InterPro" id="IPR050194">
    <property type="entry name" value="Glycosyltransferase_grp1"/>
</dbReference>
<reference evidence="2 3" key="1">
    <citation type="submission" date="2016-07" db="EMBL/GenBank/DDBJ databases">
        <authorList>
            <person name="Lefevre C.T."/>
        </authorList>
    </citation>
    <scope>NUCLEOTIDE SEQUENCE [LARGE SCALE GENOMIC DNA]</scope>
    <source>
        <strain evidence="2">PR1</strain>
    </source>
</reference>
<dbReference type="AlphaFoldDB" id="A0A1C3RG92"/>